<feature type="region of interest" description="Disordered" evidence="1">
    <location>
        <begin position="1"/>
        <end position="255"/>
    </location>
</feature>
<feature type="region of interest" description="Disordered" evidence="1">
    <location>
        <begin position="278"/>
        <end position="309"/>
    </location>
</feature>
<feature type="compositionally biased region" description="Basic and acidic residues" evidence="1">
    <location>
        <begin position="529"/>
        <end position="538"/>
    </location>
</feature>
<feature type="region of interest" description="Disordered" evidence="1">
    <location>
        <begin position="322"/>
        <end position="380"/>
    </location>
</feature>
<dbReference type="Proteomes" id="UP001595699">
    <property type="component" value="Unassembled WGS sequence"/>
</dbReference>
<accession>A0ABV7Y826</accession>
<evidence type="ECO:0000313" key="5">
    <source>
        <dbReference type="Proteomes" id="UP001595699"/>
    </source>
</evidence>
<feature type="transmembrane region" description="Helical" evidence="2">
    <location>
        <begin position="452"/>
        <end position="476"/>
    </location>
</feature>
<protein>
    <submittedName>
        <fullName evidence="4">DUF6542 domain-containing protein</fullName>
    </submittedName>
</protein>
<dbReference type="RefSeq" id="WP_205122428.1">
    <property type="nucleotide sequence ID" value="NZ_JAFBCM010000001.1"/>
</dbReference>
<dbReference type="Pfam" id="PF20177">
    <property type="entry name" value="DUF6542"/>
    <property type="match status" value="1"/>
</dbReference>
<sequence>MNESGWESATPAPGRSLNGGHRGGRRAAASGHRADYSDSRDKDTPSTPGRRAAYQMNVDAQSPHRTPSPIPGRRPVGRRAAYPLQDDWDDEAEGDLPSVSSPPTTSWRHQTASIPVTELDDEDDLPTTPQRVDSYAPQQPQPEQAPEPTWPPTWSEPEPTPEPPQYYQPDPEPYRSYQSRYDEPPYAPPAPAPQPEPIAEPIPEPQPEPQYEWTPSWEERTQAWAPEEFSDLLSDPNDRNEQEQTSTGLFSAEPYVDRYAETLPVNDQYADELLGSDALGAGTLPIDPEISPAFPNEVLDHASEGGYGQQLQEQEYDPLADDPVARWEPAPPPRPRTEERPLFADDAYTLPQRMAQRDLEREQQQHHQPPQQPRQVDLPPVQLTSADRAGRPERKPRASGMSGWLGILISVGASLVTAGLDLMLTNQLGLFFMLSSILTAFGVAAAVRRPDVFTAGVLPPLAALATFIVLGALVPMRLSGITDRPTAILAALASESWTLVAATAIALGTIAVRVALTRPPKQAEEEEPPERQPYRTAA</sequence>
<evidence type="ECO:0000256" key="2">
    <source>
        <dbReference type="SAM" id="Phobius"/>
    </source>
</evidence>
<feature type="transmembrane region" description="Helical" evidence="2">
    <location>
        <begin position="430"/>
        <end position="447"/>
    </location>
</feature>
<comment type="caution">
    <text evidence="4">The sequence shown here is derived from an EMBL/GenBank/DDBJ whole genome shotgun (WGS) entry which is preliminary data.</text>
</comment>
<evidence type="ECO:0000313" key="4">
    <source>
        <dbReference type="EMBL" id="MFC3760529.1"/>
    </source>
</evidence>
<feature type="transmembrane region" description="Helical" evidence="2">
    <location>
        <begin position="496"/>
        <end position="516"/>
    </location>
</feature>
<keyword evidence="2" id="KW-0812">Transmembrane</keyword>
<evidence type="ECO:0000259" key="3">
    <source>
        <dbReference type="Pfam" id="PF20177"/>
    </source>
</evidence>
<evidence type="ECO:0000256" key="1">
    <source>
        <dbReference type="SAM" id="MobiDB-lite"/>
    </source>
</evidence>
<name>A0ABV7Y826_9ACTN</name>
<keyword evidence="5" id="KW-1185">Reference proteome</keyword>
<keyword evidence="2" id="KW-1133">Transmembrane helix</keyword>
<keyword evidence="2" id="KW-0472">Membrane</keyword>
<feature type="compositionally biased region" description="Pro residues" evidence="1">
    <location>
        <begin position="185"/>
        <end position="208"/>
    </location>
</feature>
<dbReference type="InterPro" id="IPR046672">
    <property type="entry name" value="DUF6542"/>
</dbReference>
<feature type="domain" description="DUF6542" evidence="3">
    <location>
        <begin position="400"/>
        <end position="518"/>
    </location>
</feature>
<reference evidence="5" key="1">
    <citation type="journal article" date="2019" name="Int. J. Syst. Evol. Microbiol.">
        <title>The Global Catalogue of Microorganisms (GCM) 10K type strain sequencing project: providing services to taxonomists for standard genome sequencing and annotation.</title>
        <authorList>
            <consortium name="The Broad Institute Genomics Platform"/>
            <consortium name="The Broad Institute Genome Sequencing Center for Infectious Disease"/>
            <person name="Wu L."/>
            <person name="Ma J."/>
        </authorList>
    </citation>
    <scope>NUCLEOTIDE SEQUENCE [LARGE SCALE GENOMIC DNA]</scope>
    <source>
        <strain evidence="5">CGMCC 4.7241</strain>
    </source>
</reference>
<gene>
    <name evidence="4" type="ORF">ACFOUW_06745</name>
</gene>
<feature type="compositionally biased region" description="Basic and acidic residues" evidence="1">
    <location>
        <begin position="355"/>
        <end position="365"/>
    </location>
</feature>
<feature type="compositionally biased region" description="Polar residues" evidence="1">
    <location>
        <begin position="98"/>
        <end position="114"/>
    </location>
</feature>
<feature type="compositionally biased region" description="Low complexity" evidence="1">
    <location>
        <begin position="366"/>
        <end position="375"/>
    </location>
</feature>
<proteinExistence type="predicted"/>
<organism evidence="4 5">
    <name type="scientific">Tenggerimyces flavus</name>
    <dbReference type="NCBI Taxonomy" id="1708749"/>
    <lineage>
        <taxon>Bacteria</taxon>
        <taxon>Bacillati</taxon>
        <taxon>Actinomycetota</taxon>
        <taxon>Actinomycetes</taxon>
        <taxon>Propionibacteriales</taxon>
        <taxon>Nocardioidaceae</taxon>
        <taxon>Tenggerimyces</taxon>
    </lineage>
</organism>
<feature type="transmembrane region" description="Helical" evidence="2">
    <location>
        <begin position="404"/>
        <end position="424"/>
    </location>
</feature>
<feature type="compositionally biased region" description="Pro residues" evidence="1">
    <location>
        <begin position="139"/>
        <end position="151"/>
    </location>
</feature>
<feature type="region of interest" description="Disordered" evidence="1">
    <location>
        <begin position="519"/>
        <end position="538"/>
    </location>
</feature>
<dbReference type="EMBL" id="JBHRZH010000005">
    <property type="protein sequence ID" value="MFC3760529.1"/>
    <property type="molecule type" value="Genomic_DNA"/>
</dbReference>
<feature type="compositionally biased region" description="Basic and acidic residues" evidence="1">
    <location>
        <begin position="32"/>
        <end position="44"/>
    </location>
</feature>